<evidence type="ECO:0008006" key="5">
    <source>
        <dbReference type="Google" id="ProtNLM"/>
    </source>
</evidence>
<sequence>MKKYNAFIISSLSLSFLLVACQPPDEQSSQETGQHSSNNISENVKKDMEAAYKNKDAFKRTVSIGTTEITLPLRGLYLNEN</sequence>
<comment type="caution">
    <text evidence="3">The sequence shown here is derived from an EMBL/GenBank/DDBJ whole genome shotgun (WGS) entry which is preliminary data.</text>
</comment>
<proteinExistence type="predicted"/>
<organism evidence="3 4">
    <name type="scientific">Domibacillus aminovorans</name>
    <dbReference type="NCBI Taxonomy" id="29332"/>
    <lineage>
        <taxon>Bacteria</taxon>
        <taxon>Bacillati</taxon>
        <taxon>Bacillota</taxon>
        <taxon>Bacilli</taxon>
        <taxon>Bacillales</taxon>
        <taxon>Bacillaceae</taxon>
        <taxon>Domibacillus</taxon>
    </lineage>
</organism>
<gene>
    <name evidence="3" type="ORF">AWH48_01165</name>
</gene>
<evidence type="ECO:0000313" key="3">
    <source>
        <dbReference type="EMBL" id="OAH57658.1"/>
    </source>
</evidence>
<feature type="compositionally biased region" description="Polar residues" evidence="1">
    <location>
        <begin position="25"/>
        <end position="42"/>
    </location>
</feature>
<dbReference type="Proteomes" id="UP000077271">
    <property type="component" value="Unassembled WGS sequence"/>
</dbReference>
<dbReference type="EMBL" id="LQWZ01000012">
    <property type="protein sequence ID" value="OAH57658.1"/>
    <property type="molecule type" value="Genomic_DNA"/>
</dbReference>
<evidence type="ECO:0000256" key="2">
    <source>
        <dbReference type="SAM" id="SignalP"/>
    </source>
</evidence>
<feature type="chain" id="PRO_5039486590" description="Lipoprotein" evidence="2">
    <location>
        <begin position="21"/>
        <end position="81"/>
    </location>
</feature>
<keyword evidence="2" id="KW-0732">Signal</keyword>
<dbReference type="AlphaFoldDB" id="A0A177KWC1"/>
<feature type="signal peptide" evidence="2">
    <location>
        <begin position="1"/>
        <end position="20"/>
    </location>
</feature>
<evidence type="ECO:0000313" key="4">
    <source>
        <dbReference type="Proteomes" id="UP000077271"/>
    </source>
</evidence>
<evidence type="ECO:0000256" key="1">
    <source>
        <dbReference type="SAM" id="MobiDB-lite"/>
    </source>
</evidence>
<feature type="region of interest" description="Disordered" evidence="1">
    <location>
        <begin position="25"/>
        <end position="46"/>
    </location>
</feature>
<accession>A0A177KWC1</accession>
<reference evidence="3 4" key="1">
    <citation type="submission" date="2016-01" db="EMBL/GenBank/DDBJ databases">
        <title>Investigation of taxonomic status of Bacillus aminovorans.</title>
        <authorList>
            <person name="Verma A."/>
            <person name="Pal Y."/>
            <person name="Krishnamurthi S."/>
        </authorList>
    </citation>
    <scope>NUCLEOTIDE SEQUENCE [LARGE SCALE GENOMIC DNA]</scope>
    <source>
        <strain evidence="3 4">DSM 4337</strain>
    </source>
</reference>
<name>A0A177KWC1_9BACI</name>
<protein>
    <recommendedName>
        <fullName evidence="5">Lipoprotein</fullName>
    </recommendedName>
</protein>
<dbReference type="PROSITE" id="PS51257">
    <property type="entry name" value="PROKAR_LIPOPROTEIN"/>
    <property type="match status" value="1"/>
</dbReference>
<dbReference type="RefSeq" id="WP_063974682.1">
    <property type="nucleotide sequence ID" value="NZ_LQWZ01000012.1"/>
</dbReference>